<sequence length="69" mass="8222">MTMTRENEILDALLEGESNKEISKTVFMSIENLQNPFNQYLIRKSGLKIARSWRVGRWFFDDLFFKVAF</sequence>
<name>A0A1Q8QFA3_9FIRM</name>
<organism evidence="1 2">
    <name type="scientific">Desulfosporosinus metallidurans</name>
    <dbReference type="NCBI Taxonomy" id="1888891"/>
    <lineage>
        <taxon>Bacteria</taxon>
        <taxon>Bacillati</taxon>
        <taxon>Bacillota</taxon>
        <taxon>Clostridia</taxon>
        <taxon>Eubacteriales</taxon>
        <taxon>Desulfitobacteriaceae</taxon>
        <taxon>Desulfosporosinus</taxon>
    </lineage>
</organism>
<gene>
    <name evidence="1" type="ORF">DSOL_5148</name>
</gene>
<evidence type="ECO:0000313" key="2">
    <source>
        <dbReference type="Proteomes" id="UP000186102"/>
    </source>
</evidence>
<dbReference type="EMBL" id="MLBF01000090">
    <property type="protein sequence ID" value="OLN26033.1"/>
    <property type="molecule type" value="Genomic_DNA"/>
</dbReference>
<keyword evidence="2" id="KW-1185">Reference proteome</keyword>
<evidence type="ECO:0000313" key="1">
    <source>
        <dbReference type="EMBL" id="OLN26033.1"/>
    </source>
</evidence>
<dbReference type="STRING" id="1888891.DSOL_5148"/>
<reference evidence="1 2" key="1">
    <citation type="submission" date="2016-09" db="EMBL/GenBank/DDBJ databases">
        <title>Complete genome of Desulfosporosinus sp. OL.</title>
        <authorList>
            <person name="Mardanov A."/>
            <person name="Beletsky A."/>
            <person name="Panova A."/>
            <person name="Karnachuk O."/>
            <person name="Ravin N."/>
        </authorList>
    </citation>
    <scope>NUCLEOTIDE SEQUENCE [LARGE SCALE GENOMIC DNA]</scope>
    <source>
        <strain evidence="1 2">OL</strain>
    </source>
</reference>
<protein>
    <submittedName>
        <fullName evidence="1">Uncharacterized protein</fullName>
    </submittedName>
</protein>
<dbReference type="AlphaFoldDB" id="A0A1Q8QFA3"/>
<proteinExistence type="predicted"/>
<dbReference type="Proteomes" id="UP000186102">
    <property type="component" value="Unassembled WGS sequence"/>
</dbReference>
<accession>A0A1Q8QFA3</accession>
<comment type="caution">
    <text evidence="1">The sequence shown here is derived from an EMBL/GenBank/DDBJ whole genome shotgun (WGS) entry which is preliminary data.</text>
</comment>